<evidence type="ECO:0000313" key="2">
    <source>
        <dbReference type="Proteomes" id="UP001201549"/>
    </source>
</evidence>
<accession>A0ABT2FLC0</accession>
<dbReference type="Proteomes" id="UP001201549">
    <property type="component" value="Unassembled WGS sequence"/>
</dbReference>
<gene>
    <name evidence="1" type="ORF">L9G74_11865</name>
</gene>
<comment type="caution">
    <text evidence="1">The sequence shown here is derived from an EMBL/GenBank/DDBJ whole genome shotgun (WGS) entry which is preliminary data.</text>
</comment>
<keyword evidence="2" id="KW-1185">Reference proteome</keyword>
<protein>
    <submittedName>
        <fullName evidence="1">Uncharacterized protein</fullName>
    </submittedName>
</protein>
<organism evidence="1 2">
    <name type="scientific">Shewanella electrica</name>
    <dbReference type="NCBI Taxonomy" id="515560"/>
    <lineage>
        <taxon>Bacteria</taxon>
        <taxon>Pseudomonadati</taxon>
        <taxon>Pseudomonadota</taxon>
        <taxon>Gammaproteobacteria</taxon>
        <taxon>Alteromonadales</taxon>
        <taxon>Shewanellaceae</taxon>
        <taxon>Shewanella</taxon>
    </lineage>
</organism>
<proteinExistence type="predicted"/>
<dbReference type="RefSeq" id="WP_238896618.1">
    <property type="nucleotide sequence ID" value="NZ_JAKOGG010000007.1"/>
</dbReference>
<evidence type="ECO:0000313" key="1">
    <source>
        <dbReference type="EMBL" id="MCS4557139.1"/>
    </source>
</evidence>
<reference evidence="1 2" key="1">
    <citation type="submission" date="2022-02" db="EMBL/GenBank/DDBJ databases">
        <authorList>
            <person name="Zhuang L."/>
        </authorList>
    </citation>
    <scope>NUCLEOTIDE SEQUENCE [LARGE SCALE GENOMIC DNA]</scope>
    <source>
        <strain evidence="1 2">C32</strain>
    </source>
</reference>
<name>A0ABT2FLC0_9GAMM</name>
<dbReference type="EMBL" id="JAKOGG010000007">
    <property type="protein sequence ID" value="MCS4557139.1"/>
    <property type="molecule type" value="Genomic_DNA"/>
</dbReference>
<reference evidence="2" key="2">
    <citation type="submission" date="2023-07" db="EMBL/GenBank/DDBJ databases">
        <title>Shewanella mangrovi sp. nov., an acetaldehyde- degrading bacterium isolated from mangrove sediment.</title>
        <authorList>
            <person name="Liu Y."/>
        </authorList>
    </citation>
    <scope>NUCLEOTIDE SEQUENCE [LARGE SCALE GENOMIC DNA]</scope>
    <source>
        <strain evidence="2">C32</strain>
    </source>
</reference>
<sequence length="168" mass="18453">MNINSEYVSVRQPSSSTAIAKNTAKAVTNFADILQGQKKIAAGTAPAVTETDRNNWRNADFSHMTPKQMRAISKEMHQHGDIDLDAMISLQAIGPLGKAGANGEFIPFTSEEREQIDNTPINYRQTVADQRDNIERMGRTLDPTSAYSMWVKLDQLLGQTTASVAAKV</sequence>